<accession>A0A1G7H500</accession>
<organism evidence="1 2">
    <name type="scientific">Epilithonimonas hungarica</name>
    <dbReference type="NCBI Taxonomy" id="454006"/>
    <lineage>
        <taxon>Bacteria</taxon>
        <taxon>Pseudomonadati</taxon>
        <taxon>Bacteroidota</taxon>
        <taxon>Flavobacteriia</taxon>
        <taxon>Flavobacteriales</taxon>
        <taxon>Weeksellaceae</taxon>
        <taxon>Chryseobacterium group</taxon>
        <taxon>Epilithonimonas</taxon>
    </lineage>
</organism>
<dbReference type="InterPro" id="IPR049804">
    <property type="entry name" value="Choice_anch_L"/>
</dbReference>
<dbReference type="InterPro" id="IPR026341">
    <property type="entry name" value="T9SS_type_B"/>
</dbReference>
<evidence type="ECO:0000313" key="2">
    <source>
        <dbReference type="Proteomes" id="UP000199203"/>
    </source>
</evidence>
<dbReference type="Pfam" id="PF13585">
    <property type="entry name" value="CHU_C"/>
    <property type="match status" value="1"/>
</dbReference>
<dbReference type="STRING" id="454006.SAMN05421825_0686"/>
<sequence length="777" mass="86420">MKYSIFSYKLFVILLLVFGFAKAQFITVDNSTYSDYQLVADKFIGTQNLSCVSISNVKVSGGNIGGSDSSYGFFTKGTSSFPMNEGIILSTGSVLAAPGPKGAIQDVSASGWIGDPDLADALRLPVSDLTNATVLEFDFSSTLSDKVSFRYMFLSEEYYTGNYSYSDAFAFLIKEAGSTDPYTNIAIVPGTNNPVSVTTINDITNDKYFGGFIGIDNPSASATNFNGQTKILTAVADIKPGTNYHIKLVIADEKNYRYDSAVFLEAGSFTGNIELLPNIETDDSAIICDSTLGIELKPKNLISDLGATYKWTEDSNPGVVLSSNPTYPTNTPGNYRLEVKLSSGCTLAGNIRVENAPVAIIDNSPIMICDDDFDDKYKEKLSKFTNQIVTNFNRDFKVEYYTQAGTQINPDNNFEFTQNPQDITVKVGAFSCTPDTYTLRFYHGSQLQMNYPQQPTTIPVFDVCDNELKGNKTENLDDYIGLMTTEVLNPADVKFYEKISELKADNPSINKSQTLSTTQTEKTFYIRITKPGNFCDNYSVFKLRFKQPKKSVMLKDTIICKNTATDLEVEPTFDYYEWSNGEQGTNVTKIKDQKAGNYWVKLTSNGCVYQQFIKISEPQDLVIDNALIEGNKVTVLAANGIPPYQYSLDGQPYQSGNVFENIPKGDHTIEVMDACGSVVRDFSIINVKNIITPNDDGKNDTIDYSDLMTKLEPRLEIYTRNGTLVFKGNPENQYIWNGKLNGRPLPTSSYWYILEWNESGNPKRVQHTGWVLLKNRN</sequence>
<dbReference type="NCBIfam" id="TIGR04131">
    <property type="entry name" value="Bac_Flav_CTERM"/>
    <property type="match status" value="1"/>
</dbReference>
<name>A0A1G7H500_9FLAO</name>
<gene>
    <name evidence="1" type="ORF">SAMN05421825_0686</name>
</gene>
<dbReference type="RefSeq" id="WP_089871342.1">
    <property type="nucleotide sequence ID" value="NZ_FNBH01000001.1"/>
</dbReference>
<dbReference type="OrthoDB" id="9765926at2"/>
<evidence type="ECO:0000313" key="1">
    <source>
        <dbReference type="EMBL" id="SDE95431.1"/>
    </source>
</evidence>
<protein>
    <submittedName>
        <fullName evidence="1">Gliding motility-associated C-terminal domain-containing protein</fullName>
    </submittedName>
</protein>
<reference evidence="2" key="1">
    <citation type="submission" date="2016-10" db="EMBL/GenBank/DDBJ databases">
        <authorList>
            <person name="Varghese N."/>
            <person name="Submissions S."/>
        </authorList>
    </citation>
    <scope>NUCLEOTIDE SEQUENCE [LARGE SCALE GENOMIC DNA]</scope>
    <source>
        <strain evidence="2">DSM 19684</strain>
    </source>
</reference>
<proteinExistence type="predicted"/>
<dbReference type="Proteomes" id="UP000199203">
    <property type="component" value="Unassembled WGS sequence"/>
</dbReference>
<dbReference type="NCBIfam" id="NF038133">
    <property type="entry name" value="choice_anch_L"/>
    <property type="match status" value="1"/>
</dbReference>
<keyword evidence="2" id="KW-1185">Reference proteome</keyword>
<dbReference type="EMBL" id="FNBH01000001">
    <property type="protein sequence ID" value="SDE95431.1"/>
    <property type="molecule type" value="Genomic_DNA"/>
</dbReference>
<dbReference type="AlphaFoldDB" id="A0A1G7H500"/>